<evidence type="ECO:0000256" key="1">
    <source>
        <dbReference type="SAM" id="MobiDB-lite"/>
    </source>
</evidence>
<evidence type="ECO:0000259" key="3">
    <source>
        <dbReference type="Pfam" id="PF09423"/>
    </source>
</evidence>
<keyword evidence="2" id="KW-0472">Membrane</keyword>
<dbReference type="Gene3D" id="3.60.21.70">
    <property type="entry name" value="PhoD-like phosphatase"/>
    <property type="match status" value="1"/>
</dbReference>
<feature type="region of interest" description="Disordered" evidence="1">
    <location>
        <begin position="93"/>
        <end position="118"/>
    </location>
</feature>
<keyword evidence="5" id="KW-1185">Reference proteome</keyword>
<feature type="compositionally biased region" description="Basic and acidic residues" evidence="1">
    <location>
        <begin position="268"/>
        <end position="278"/>
    </location>
</feature>
<dbReference type="EMBL" id="JALLPB020000050">
    <property type="protein sequence ID" value="KAL3822954.1"/>
    <property type="molecule type" value="Genomic_DNA"/>
</dbReference>
<dbReference type="Pfam" id="PF09423">
    <property type="entry name" value="PhoD"/>
    <property type="match status" value="1"/>
</dbReference>
<comment type="caution">
    <text evidence="4">The sequence shown here is derived from an EMBL/GenBank/DDBJ whole genome shotgun (WGS) entry which is preliminary data.</text>
</comment>
<dbReference type="PANTHER" id="PTHR33987">
    <property type="entry name" value="CALCINEURIN-LIKE METALLO-PHOSPHOESTERASE SUPERFAMILY PROTEIN"/>
    <property type="match status" value="1"/>
</dbReference>
<keyword evidence="2" id="KW-0812">Transmembrane</keyword>
<feature type="compositionally biased region" description="Basic residues" evidence="1">
    <location>
        <begin position="288"/>
        <end position="300"/>
    </location>
</feature>
<feature type="domain" description="PhoD-like phosphatase metallophosphatase" evidence="3">
    <location>
        <begin position="451"/>
        <end position="544"/>
    </location>
</feature>
<dbReference type="SUPFAM" id="SSF56300">
    <property type="entry name" value="Metallo-dependent phosphatases"/>
    <property type="match status" value="1"/>
</dbReference>
<dbReference type="Proteomes" id="UP001530377">
    <property type="component" value="Unassembled WGS sequence"/>
</dbReference>
<evidence type="ECO:0000256" key="2">
    <source>
        <dbReference type="SAM" id="Phobius"/>
    </source>
</evidence>
<organism evidence="4 5">
    <name type="scientific">Cyclostephanos tholiformis</name>
    <dbReference type="NCBI Taxonomy" id="382380"/>
    <lineage>
        <taxon>Eukaryota</taxon>
        <taxon>Sar</taxon>
        <taxon>Stramenopiles</taxon>
        <taxon>Ochrophyta</taxon>
        <taxon>Bacillariophyta</taxon>
        <taxon>Coscinodiscophyceae</taxon>
        <taxon>Thalassiosirophycidae</taxon>
        <taxon>Stephanodiscales</taxon>
        <taxon>Stephanodiscaceae</taxon>
        <taxon>Cyclostephanos</taxon>
    </lineage>
</organism>
<name>A0ABD3SEH3_9STRA</name>
<feature type="region of interest" description="Disordered" evidence="1">
    <location>
        <begin position="413"/>
        <end position="455"/>
    </location>
</feature>
<protein>
    <recommendedName>
        <fullName evidence="3">PhoD-like phosphatase metallophosphatase domain-containing protein</fullName>
    </recommendedName>
</protein>
<feature type="region of interest" description="Disordered" evidence="1">
    <location>
        <begin position="223"/>
        <end position="304"/>
    </location>
</feature>
<feature type="compositionally biased region" description="Acidic residues" evidence="1">
    <location>
        <begin position="344"/>
        <end position="361"/>
    </location>
</feature>
<reference evidence="4 5" key="1">
    <citation type="submission" date="2024-10" db="EMBL/GenBank/DDBJ databases">
        <title>Updated reference genomes for cyclostephanoid diatoms.</title>
        <authorList>
            <person name="Roberts W.R."/>
            <person name="Alverson A.J."/>
        </authorList>
    </citation>
    <scope>NUCLEOTIDE SEQUENCE [LARGE SCALE GENOMIC DNA]</scope>
    <source>
        <strain evidence="4 5">AJA228-03</strain>
    </source>
</reference>
<feature type="compositionally biased region" description="Basic and acidic residues" evidence="1">
    <location>
        <begin position="226"/>
        <end position="239"/>
    </location>
</feature>
<feature type="compositionally biased region" description="Acidic residues" evidence="1">
    <location>
        <begin position="97"/>
        <end position="110"/>
    </location>
</feature>
<accession>A0ABD3SEH3</accession>
<evidence type="ECO:0000313" key="4">
    <source>
        <dbReference type="EMBL" id="KAL3822954.1"/>
    </source>
</evidence>
<dbReference type="InterPro" id="IPR029052">
    <property type="entry name" value="Metallo-depent_PP-like"/>
</dbReference>
<feature type="compositionally biased region" description="Basic and acidic residues" evidence="1">
    <location>
        <begin position="372"/>
        <end position="381"/>
    </location>
</feature>
<dbReference type="PANTHER" id="PTHR33987:SF1">
    <property type="entry name" value="CALCINEURIN-LIKE METALLO-PHOSPHOESTERASE SUPERFAMILY PROTEIN"/>
    <property type="match status" value="1"/>
</dbReference>
<evidence type="ECO:0000313" key="5">
    <source>
        <dbReference type="Proteomes" id="UP001530377"/>
    </source>
</evidence>
<keyword evidence="2" id="KW-1133">Transmembrane helix</keyword>
<feature type="transmembrane region" description="Helical" evidence="2">
    <location>
        <begin position="756"/>
        <end position="784"/>
    </location>
</feature>
<dbReference type="AlphaFoldDB" id="A0ABD3SEH3"/>
<dbReference type="InterPro" id="IPR018946">
    <property type="entry name" value="PhoD-like_MPP"/>
</dbReference>
<dbReference type="InterPro" id="IPR038607">
    <property type="entry name" value="PhoD-like_sf"/>
</dbReference>
<proteinExistence type="predicted"/>
<sequence>MPSIIGAARAQGLWMVGFVMPDVISVREPTMHHRRPRRQHNRIAFGSCSHPRLNQPLWERIHDRRPSAFVWGGDAIYADRFRGLDWSAVGLRRVPSDDGDGDGDDGDDETGGWRFTFPPPSLHECATPDIIRESYEEQVDVDGYRKFVMGWRDDDEYDEYNDDDEDDDPVRRRRRRRRRRIVRPIIYGAIDDHDYGMNNGDNTYVHRRESNAAYVDFLHTGGMGNARDDRRRDDGHVVDGYEYDDHDDAAHGRGGGRGKGNECAALDGPRDDVDDRGTFRPGGATCTGRRRRRRRGRGRTTRSFDPMYRRSIEGKGVYGVQLFDFSRGTTTSSSRRSSSRDATDEMGDIDDNDDDDDDVYDDGISWGGGHWIPEEDARIDPDAITDDCDVRDSSPNYSTTHSVAIFSLDVRSNKTPWPRGRGRGGGRGDGGRRDDGGGGSSSTYDDGHPSTVANGTVTMTIPEYDFLGRHQWEWLRSALNNSRAAVNVIVSGLQIHPERFPNDGNVVEEWSKFPESRQLLYDTVLNSGARGPIFVTGDVHMAQILRKDCVKSADIDAADDGRPNTDAKADIAARTTTRPLVEITTSGMTHSWGTSFSSQIKNHRLPRWPYAYFVSWTFMTICHLVCPWWDIVVRTPDDSDDAAAGVGAGSMGLQYHLGLNFAEFEFDFDDDHAREGALTVRIFGPEVNGPPKLQMKYTFDELSGTSTLPSMMAKMPQDFLTVQRRTNSNTRRGSHVEEVGWTCVPHRGLAPLYRMYVANVVLFMAFCFLFFLPHGSFVLIVVIARRRWSRRKKSVRGVDAASMPGVSNWTTPR</sequence>
<feature type="region of interest" description="Disordered" evidence="1">
    <location>
        <begin position="328"/>
        <end position="396"/>
    </location>
</feature>
<gene>
    <name evidence="4" type="ORF">ACHAXA_011669</name>
</gene>